<name>A0A183UKD1_TOXCA</name>
<dbReference type="EMBL" id="UYWY01020038">
    <property type="protein sequence ID" value="VDM40272.1"/>
    <property type="molecule type" value="Genomic_DNA"/>
</dbReference>
<proteinExistence type="predicted"/>
<keyword evidence="2" id="KW-1185">Reference proteome</keyword>
<accession>A0A183UKD1</accession>
<evidence type="ECO:0000313" key="1">
    <source>
        <dbReference type="EMBL" id="VDM40272.1"/>
    </source>
</evidence>
<reference evidence="1 2" key="2">
    <citation type="submission" date="2018-11" db="EMBL/GenBank/DDBJ databases">
        <authorList>
            <consortium name="Pathogen Informatics"/>
        </authorList>
    </citation>
    <scope>NUCLEOTIDE SEQUENCE [LARGE SCALE GENOMIC DNA]</scope>
</reference>
<dbReference type="AlphaFoldDB" id="A0A183UKD1"/>
<gene>
    <name evidence="1" type="ORF">TCNE_LOCUS8951</name>
</gene>
<sequence length="96" mass="10679">MYRRAYVPLGLAQCSVPHRHGRETTGSCRRPDGETRHTAVLLATQRWLSLSSLCRSSAQPPVDRSVAAGCSRQHIHIHAHAHNTRLVASCVHKMPH</sequence>
<organism evidence="2 3">
    <name type="scientific">Toxocara canis</name>
    <name type="common">Canine roundworm</name>
    <dbReference type="NCBI Taxonomy" id="6265"/>
    <lineage>
        <taxon>Eukaryota</taxon>
        <taxon>Metazoa</taxon>
        <taxon>Ecdysozoa</taxon>
        <taxon>Nematoda</taxon>
        <taxon>Chromadorea</taxon>
        <taxon>Rhabditida</taxon>
        <taxon>Spirurina</taxon>
        <taxon>Ascaridomorpha</taxon>
        <taxon>Ascaridoidea</taxon>
        <taxon>Toxocaridae</taxon>
        <taxon>Toxocara</taxon>
    </lineage>
</organism>
<protein>
    <submittedName>
        <fullName evidence="3">Secreted protein</fullName>
    </submittedName>
</protein>
<dbReference type="WBParaSite" id="TCNE_0000895101-mRNA-1">
    <property type="protein sequence ID" value="TCNE_0000895101-mRNA-1"/>
    <property type="gene ID" value="TCNE_0000895101"/>
</dbReference>
<dbReference type="Proteomes" id="UP000050794">
    <property type="component" value="Unassembled WGS sequence"/>
</dbReference>
<evidence type="ECO:0000313" key="3">
    <source>
        <dbReference type="WBParaSite" id="TCNE_0000895101-mRNA-1"/>
    </source>
</evidence>
<evidence type="ECO:0000313" key="2">
    <source>
        <dbReference type="Proteomes" id="UP000050794"/>
    </source>
</evidence>
<reference evidence="3" key="1">
    <citation type="submission" date="2016-06" db="UniProtKB">
        <authorList>
            <consortium name="WormBaseParasite"/>
        </authorList>
    </citation>
    <scope>IDENTIFICATION</scope>
</reference>